<accession>A0ABY5PPN9</accession>
<dbReference type="Proteomes" id="UP001057738">
    <property type="component" value="Chromosome"/>
</dbReference>
<evidence type="ECO:0000313" key="3">
    <source>
        <dbReference type="EMBL" id="UUY45964.1"/>
    </source>
</evidence>
<reference evidence="3" key="1">
    <citation type="submission" date="2022-08" db="EMBL/GenBank/DDBJ databases">
        <authorList>
            <person name="Tian L."/>
        </authorList>
    </citation>
    <scope>NUCLEOTIDE SEQUENCE</scope>
    <source>
        <strain evidence="3">CM253</strain>
    </source>
</reference>
<dbReference type="InterPro" id="IPR015126">
    <property type="entry name" value="Mu_I-gamma"/>
</dbReference>
<proteinExistence type="predicted"/>
<evidence type="ECO:0000313" key="4">
    <source>
        <dbReference type="Proteomes" id="UP001057738"/>
    </source>
</evidence>
<dbReference type="Gene3D" id="3.30.420.10">
    <property type="entry name" value="Ribonuclease H-like superfamily/Ribonuclease H"/>
    <property type="match status" value="1"/>
</dbReference>
<organism evidence="3 4">
    <name type="scientific">Streptomyces yangpuensis</name>
    <dbReference type="NCBI Taxonomy" id="1648182"/>
    <lineage>
        <taxon>Bacteria</taxon>
        <taxon>Bacillati</taxon>
        <taxon>Actinomycetota</taxon>
        <taxon>Actinomycetes</taxon>
        <taxon>Kitasatosporales</taxon>
        <taxon>Streptomycetaceae</taxon>
        <taxon>Streptomyces</taxon>
    </lineage>
</organism>
<feature type="compositionally biased region" description="Basic residues" evidence="1">
    <location>
        <begin position="201"/>
        <end position="215"/>
    </location>
</feature>
<dbReference type="EMBL" id="CP102514">
    <property type="protein sequence ID" value="UUY45964.1"/>
    <property type="molecule type" value="Genomic_DNA"/>
</dbReference>
<feature type="region of interest" description="Disordered" evidence="1">
    <location>
        <begin position="197"/>
        <end position="264"/>
    </location>
</feature>
<evidence type="ECO:0000259" key="2">
    <source>
        <dbReference type="Pfam" id="PF09039"/>
    </source>
</evidence>
<gene>
    <name evidence="3" type="ORF">NRK68_01280</name>
</gene>
<dbReference type="InterPro" id="IPR036397">
    <property type="entry name" value="RNaseH_sf"/>
</dbReference>
<protein>
    <submittedName>
        <fullName evidence="3">Helix-turn-helix domain-containing protein</fullName>
    </submittedName>
</protein>
<evidence type="ECO:0000256" key="1">
    <source>
        <dbReference type="SAM" id="MobiDB-lite"/>
    </source>
</evidence>
<dbReference type="Gene3D" id="1.10.10.60">
    <property type="entry name" value="Homeodomain-like"/>
    <property type="match status" value="1"/>
</dbReference>
<keyword evidence="4" id="KW-1185">Reference proteome</keyword>
<name>A0ABY5PPN9_9ACTN</name>
<dbReference type="Pfam" id="PF09039">
    <property type="entry name" value="HTH_Tnp_Mu_2"/>
    <property type="match status" value="1"/>
</dbReference>
<feature type="domain" description="Mu DNA binding I gamma subdomain" evidence="2">
    <location>
        <begin position="64"/>
        <end position="137"/>
    </location>
</feature>
<sequence>MIGPLAEKARVGLTDADGAAAMLGISRRQVYVLVGRWRAGVGVVSDLLPGRSSGGRGSGRLPDEVEAIVAEVLRRWYLTRQRRSVAAVHREIARQCRLGGLRVPSRGSVVRRIARLEPVSSTVAREGSEAARRLQPPGGVPPAVVDLLEQVQVDHTPVDVIVVDEQHRMPIGRPYLTVAIDVVSRCVVGLVVTLEAPSASRRSRRPTHRPPRRPLRRQDRVRQTPQAARHQPRAARGEDRNPQDLASPLPRGHVLAIAPSGDSQ</sequence>